<evidence type="ECO:0000313" key="3">
    <source>
        <dbReference type="Proteomes" id="UP000530060"/>
    </source>
</evidence>
<accession>A0A6V6YPE2</accession>
<dbReference type="RefSeq" id="WP_180907830.1">
    <property type="nucleotide sequence ID" value="NZ_CAIJDP010000057.1"/>
</dbReference>
<reference evidence="2 3" key="1">
    <citation type="submission" date="2020-06" db="EMBL/GenBank/DDBJ databases">
        <authorList>
            <person name="Criscuolo A."/>
        </authorList>
    </citation>
    <scope>NUCLEOTIDE SEQUENCE [LARGE SCALE GENOMIC DNA]</scope>
    <source>
        <strain evidence="3">CIP 111411</strain>
    </source>
</reference>
<name>A0A6V6YPE2_9FLAO</name>
<evidence type="ECO:0000313" key="2">
    <source>
        <dbReference type="EMBL" id="CAD0001368.1"/>
    </source>
</evidence>
<organism evidence="2 3">
    <name type="scientific">Flavobacterium salmonis</name>
    <dbReference type="NCBI Taxonomy" id="2654844"/>
    <lineage>
        <taxon>Bacteria</taxon>
        <taxon>Pseudomonadati</taxon>
        <taxon>Bacteroidota</taxon>
        <taxon>Flavobacteriia</taxon>
        <taxon>Flavobacteriales</taxon>
        <taxon>Flavobacteriaceae</taxon>
        <taxon>Flavobacterium</taxon>
    </lineage>
</organism>
<comment type="caution">
    <text evidence="2">The sequence shown here is derived from an EMBL/GenBank/DDBJ whole genome shotgun (WGS) entry which is preliminary data.</text>
</comment>
<gene>
    <name evidence="2" type="ORF">FLAT13_00515</name>
</gene>
<keyword evidence="1" id="KW-0732">Signal</keyword>
<dbReference type="EMBL" id="CAIJDP010000057">
    <property type="protein sequence ID" value="CAD0001368.1"/>
    <property type="molecule type" value="Genomic_DNA"/>
</dbReference>
<feature type="chain" id="PRO_5028454053" evidence="1">
    <location>
        <begin position="19"/>
        <end position="140"/>
    </location>
</feature>
<evidence type="ECO:0000256" key="1">
    <source>
        <dbReference type="SAM" id="SignalP"/>
    </source>
</evidence>
<sequence>MKTIVLVTLLLVTTTFFAQDKYDQFMQKIKIENEIKGYVNNYIDKLANQSNGVTAAQWSQIKTKIDYSPYFLGVKSVLMNNYTPAELDEIVQANDIVSPVNDTGQFIFKPKPVVKEQLYQISRTFGKMINVQIKKLIEKA</sequence>
<feature type="signal peptide" evidence="1">
    <location>
        <begin position="1"/>
        <end position="18"/>
    </location>
</feature>
<proteinExistence type="predicted"/>
<keyword evidence="3" id="KW-1185">Reference proteome</keyword>
<protein>
    <submittedName>
        <fullName evidence="2">Uncharacterized protein</fullName>
    </submittedName>
</protein>
<dbReference type="AlphaFoldDB" id="A0A6V6YPE2"/>
<dbReference type="Proteomes" id="UP000530060">
    <property type="component" value="Unassembled WGS sequence"/>
</dbReference>